<feature type="transmembrane region" description="Helical" evidence="1">
    <location>
        <begin position="285"/>
        <end position="309"/>
    </location>
</feature>
<dbReference type="AlphaFoldDB" id="A0A7H9HT94"/>
<evidence type="ECO:0000256" key="1">
    <source>
        <dbReference type="SAM" id="Phobius"/>
    </source>
</evidence>
<reference evidence="2 3" key="1">
    <citation type="submission" date="2020-06" db="EMBL/GenBank/DDBJ databases">
        <title>The yeast mating-type switching endonuclease HO is a domesticated member of an unorthodox homing genetic element family.</title>
        <authorList>
            <person name="Coughlan A.Y."/>
            <person name="Lombardi L."/>
            <person name="Braun-Galleani S."/>
            <person name="Martos A.R."/>
            <person name="Galeote V."/>
            <person name="Bigey F."/>
            <person name="Dequin S."/>
            <person name="Byrne K.P."/>
            <person name="Wolfe K.H."/>
        </authorList>
    </citation>
    <scope>NUCLEOTIDE SEQUENCE [LARGE SCALE GENOMIC DNA]</scope>
    <source>
        <strain evidence="2 3">CBS2947</strain>
    </source>
</reference>
<evidence type="ECO:0008006" key="4">
    <source>
        <dbReference type="Google" id="ProtNLM"/>
    </source>
</evidence>
<sequence length="597" mass="67524">MPHLLPVPSLPKRLLRCPFEPVALTLTLTSLLSIWSSYTLIVLNVGIESGIGSNATSTSSIVTVTTSTAPTTTVQASVSFNESAIATVIDQYSQRKLDRVNDWINSQVLSPLCLEWQQDLDHWNDSLNVAWKTKTKDYDSFLSFKDSIVTQFQQDSARINETLDVLSQTALTVGSLNGQELVQNFTVSYWTIDDLFANISSSMMEVRAAFEKIQIPTISCPTFSLTVTNISADLMNITNNFTAELSSIADSGKSILPIAGKRFHQDASVKIPRHDKTPRILHNRCMLLTLVTCAIYLVTVIFLCVYEILKFSLERSTFNLHMASMFDEYFSRMESHDEIKLQQKIRSTTRDLIFSMQESTVHKVSEIIYSRLGPKLNWPRLTTVCWWIWSSGKIFWILLFYAAIHYQMLISIIQILPGTTTELEPMNKAFLSNINGANQTFDSTSIYLMTLQACRNFDQRFDDALTVSIDPYLTNLANIQIDHINSKMISQITPFDTVPWLNITSMQSLASPIPPSNDIETSLTYSIITQVIRPSVSIIDTTIQGIHEKTSGKKISTEQDKYYLTRSWHLTYKWTLIALTIAAIIHHLLGFIISSWL</sequence>
<keyword evidence="1" id="KW-0472">Membrane</keyword>
<organism evidence="2 3">
    <name type="scientific">Torulaspora globosa</name>
    <dbReference type="NCBI Taxonomy" id="48254"/>
    <lineage>
        <taxon>Eukaryota</taxon>
        <taxon>Fungi</taxon>
        <taxon>Dikarya</taxon>
        <taxon>Ascomycota</taxon>
        <taxon>Saccharomycotina</taxon>
        <taxon>Saccharomycetes</taxon>
        <taxon>Saccharomycetales</taxon>
        <taxon>Saccharomycetaceae</taxon>
        <taxon>Torulaspora</taxon>
    </lineage>
</organism>
<dbReference type="EMBL" id="CP059270">
    <property type="protein sequence ID" value="QLQ80551.1"/>
    <property type="molecule type" value="Genomic_DNA"/>
</dbReference>
<dbReference type="OrthoDB" id="4066556at2759"/>
<accession>A0A7H9HT94</accession>
<gene>
    <name evidence="2" type="ORF">HG537_0D05520</name>
</gene>
<evidence type="ECO:0000313" key="2">
    <source>
        <dbReference type="EMBL" id="QLQ80551.1"/>
    </source>
</evidence>
<protein>
    <recommendedName>
        <fullName evidence="4">Plasma membrane fusion protein PRM1</fullName>
    </recommendedName>
</protein>
<feature type="transmembrane region" description="Helical" evidence="1">
    <location>
        <begin position="574"/>
        <end position="596"/>
    </location>
</feature>
<dbReference type="Proteomes" id="UP000510647">
    <property type="component" value="Chromosome 4"/>
</dbReference>
<name>A0A7H9HT94_9SACH</name>
<proteinExistence type="predicted"/>
<keyword evidence="1" id="KW-0812">Transmembrane</keyword>
<keyword evidence="1" id="KW-1133">Transmembrane helix</keyword>
<evidence type="ECO:0000313" key="3">
    <source>
        <dbReference type="Proteomes" id="UP000510647"/>
    </source>
</evidence>
<keyword evidence="3" id="KW-1185">Reference proteome</keyword>